<feature type="transmembrane region" description="Helical" evidence="1">
    <location>
        <begin position="50"/>
        <end position="68"/>
    </location>
</feature>
<evidence type="ECO:0000313" key="4">
    <source>
        <dbReference type="Proteomes" id="UP000076321"/>
    </source>
</evidence>
<dbReference type="Proteomes" id="UP000076321">
    <property type="component" value="Unassembled WGS sequence"/>
</dbReference>
<evidence type="ECO:0000313" key="2">
    <source>
        <dbReference type="EMBL" id="KZB83417.1"/>
    </source>
</evidence>
<keyword evidence="1" id="KW-0812">Transmembrane</keyword>
<dbReference type="RefSeq" id="WP_063054125.1">
    <property type="nucleotide sequence ID" value="NZ_FOPQ01000014.1"/>
</dbReference>
<name>A0A154MHB5_9PSEU</name>
<dbReference type="EMBL" id="LOBU02000010">
    <property type="protein sequence ID" value="OKA08882.1"/>
    <property type="molecule type" value="Genomic_DNA"/>
</dbReference>
<evidence type="ECO:0000313" key="5">
    <source>
        <dbReference type="Proteomes" id="UP000186883"/>
    </source>
</evidence>
<keyword evidence="1" id="KW-0472">Membrane</keyword>
<accession>A0A154MHB5</accession>
<protein>
    <submittedName>
        <fullName evidence="2">Uncharacterized protein</fullName>
    </submittedName>
</protein>
<comment type="caution">
    <text evidence="2">The sequence shown here is derived from an EMBL/GenBank/DDBJ whole genome shotgun (WGS) entry which is preliminary data.</text>
</comment>
<sequence length="106" mass="11582">MLLVLGGLLSHLGYVLLTVSPYHWYCGPGLTAATVVVCAVAVSRRIMVRGMLALIVTGLIAYGAARLLRPWPVARDHGQNSSIVLRMGTVLPIAWSLDRVEQCYEY</sequence>
<evidence type="ECO:0000313" key="3">
    <source>
        <dbReference type="EMBL" id="OKA08882.1"/>
    </source>
</evidence>
<dbReference type="Proteomes" id="UP000186883">
    <property type="component" value="Unassembled WGS sequence"/>
</dbReference>
<gene>
    <name evidence="3" type="ORF">ATP06_0211040</name>
    <name evidence="2" type="ORF">AVL48_04575</name>
</gene>
<organism evidence="2 4">
    <name type="scientific">Amycolatopsis regifaucium</name>
    <dbReference type="NCBI Taxonomy" id="546365"/>
    <lineage>
        <taxon>Bacteria</taxon>
        <taxon>Bacillati</taxon>
        <taxon>Actinomycetota</taxon>
        <taxon>Actinomycetes</taxon>
        <taxon>Pseudonocardiales</taxon>
        <taxon>Pseudonocardiaceae</taxon>
        <taxon>Amycolatopsis</taxon>
    </lineage>
</organism>
<proteinExistence type="predicted"/>
<dbReference type="AlphaFoldDB" id="A0A154MHB5"/>
<feature type="transmembrane region" description="Helical" evidence="1">
    <location>
        <begin position="22"/>
        <end position="43"/>
    </location>
</feature>
<reference evidence="3 5" key="2">
    <citation type="submission" date="2016-11" db="EMBL/GenBank/DDBJ databases">
        <title>Genome sequencing of Amycolatopsis regifaucium.</title>
        <authorList>
            <person name="Mayilraj S."/>
            <person name="Kaur N."/>
        </authorList>
    </citation>
    <scope>NUCLEOTIDE SEQUENCE [LARGE SCALE GENOMIC DNA]</scope>
    <source>
        <strain evidence="3 5">GY080</strain>
    </source>
</reference>
<dbReference type="EMBL" id="LQCI01000023">
    <property type="protein sequence ID" value="KZB83417.1"/>
    <property type="molecule type" value="Genomic_DNA"/>
</dbReference>
<keyword evidence="5" id="KW-1185">Reference proteome</keyword>
<reference evidence="2 4" key="1">
    <citation type="submission" date="2015-12" db="EMBL/GenBank/DDBJ databases">
        <title>Amycolatopsis regifaucium genome sequencing and assembly.</title>
        <authorList>
            <person name="Mayilraj S."/>
        </authorList>
    </citation>
    <scope>NUCLEOTIDE SEQUENCE [LARGE SCALE GENOMIC DNA]</scope>
    <source>
        <strain evidence="2 4">GY080</strain>
    </source>
</reference>
<keyword evidence="1" id="KW-1133">Transmembrane helix</keyword>
<evidence type="ECO:0000256" key="1">
    <source>
        <dbReference type="SAM" id="Phobius"/>
    </source>
</evidence>